<dbReference type="GO" id="GO:0003730">
    <property type="term" value="F:mRNA 3'-UTR binding"/>
    <property type="evidence" value="ECO:0007669"/>
    <property type="project" value="Ensembl"/>
</dbReference>
<gene>
    <name evidence="2 4" type="primary">org</name>
</gene>
<organism evidence="2 3">
    <name type="scientific">Lates calcarifer</name>
    <name type="common">Barramundi</name>
    <name type="synonym">Holocentrus calcarifer</name>
    <dbReference type="NCBI Taxonomy" id="8187"/>
    <lineage>
        <taxon>Eukaryota</taxon>
        <taxon>Metazoa</taxon>
        <taxon>Chordata</taxon>
        <taxon>Craniata</taxon>
        <taxon>Vertebrata</taxon>
        <taxon>Euteleostomi</taxon>
        <taxon>Actinopterygii</taxon>
        <taxon>Neopterygii</taxon>
        <taxon>Teleostei</taxon>
        <taxon>Neoteleostei</taxon>
        <taxon>Acanthomorphata</taxon>
        <taxon>Carangaria</taxon>
        <taxon>Carangaria incertae sedis</taxon>
        <taxon>Centropomidae</taxon>
        <taxon>Lates</taxon>
    </lineage>
</organism>
<dbReference type="GeneID" id="108877329"/>
<dbReference type="KEGG" id="lcf:108877329"/>
<proteinExistence type="predicted"/>
<dbReference type="OrthoDB" id="8946322at2759"/>
<dbReference type="GeneTree" id="ENSGT00390000006809"/>
<reference evidence="3" key="1">
    <citation type="submission" date="2015-09" db="EMBL/GenBank/DDBJ databases">
        <authorList>
            <person name="Sai Rama Sridatta P."/>
        </authorList>
    </citation>
    <scope>NUCLEOTIDE SEQUENCE [LARGE SCALE GENOMIC DNA]</scope>
</reference>
<dbReference type="AlphaFoldDB" id="A0A4W6FT11"/>
<dbReference type="Proteomes" id="UP000314980">
    <property type="component" value="Unassembled WGS sequence"/>
</dbReference>
<sequence>MTCEIRRDTVEQEQAENTEDRVVRRDGVLRYMLRGLFWPFGIVVRAYRGMWWVLGFRQPRETAHVSPAVPSPARQSLAGRKRLRRVTRLLLSILPRWVQGALGYPVSSNIGRSLSPEIRVSPTKPCGKGSKRKQDELDEDEEEEEEHQTWVEALTQELADDEGPEEDPDYEPSTVETESDEYRSHNNTESDIEVQEKGVVIIEDVKTDIEPSTPAQVSCPPV</sequence>
<evidence type="ECO:0000313" key="3">
    <source>
        <dbReference type="Proteomes" id="UP000314980"/>
    </source>
</evidence>
<dbReference type="Ensembl" id="ENSLCAT00010055123.1">
    <property type="protein sequence ID" value="ENSLCAP00010053737.1"/>
    <property type="gene ID" value="ENSLCAG00010024999.1"/>
</dbReference>
<feature type="region of interest" description="Disordered" evidence="1">
    <location>
        <begin position="113"/>
        <end position="196"/>
    </location>
</feature>
<dbReference type="InParanoid" id="A0A4W6FT11"/>
<reference evidence="2" key="3">
    <citation type="submission" date="2025-05" db="UniProtKB">
        <authorList>
            <consortium name="Ensembl"/>
        </authorList>
    </citation>
    <scope>IDENTIFICATION</scope>
</reference>
<dbReference type="GO" id="GO:0005938">
    <property type="term" value="C:cell cortex"/>
    <property type="evidence" value="ECO:0007669"/>
    <property type="project" value="Ensembl"/>
</dbReference>
<reference evidence="4" key="2">
    <citation type="submission" date="2025-04" db="UniProtKB">
        <authorList>
            <consortium name="RefSeq"/>
        </authorList>
    </citation>
    <scope>IDENTIFICATION</scope>
    <source>
        <tissue evidence="4">Brain</tissue>
    </source>
</reference>
<keyword evidence="3" id="KW-1185">Reference proteome</keyword>
<evidence type="ECO:0000256" key="1">
    <source>
        <dbReference type="SAM" id="MobiDB-lite"/>
    </source>
</evidence>
<dbReference type="Proteomes" id="UP000694890">
    <property type="component" value="Linkage group LG17"/>
</dbReference>
<evidence type="ECO:0000313" key="2">
    <source>
        <dbReference type="Ensembl" id="ENSLCAP00010053737.1"/>
    </source>
</evidence>
<name>A0A4W6FT11_LATCA</name>
<feature type="compositionally biased region" description="Acidic residues" evidence="1">
    <location>
        <begin position="136"/>
        <end position="146"/>
    </location>
</feature>
<feature type="compositionally biased region" description="Acidic residues" evidence="1">
    <location>
        <begin position="158"/>
        <end position="170"/>
    </location>
</feature>
<accession>A0A4W6FT11</accession>
<dbReference type="RefSeq" id="XP_018522849.1">
    <property type="nucleotide sequence ID" value="XM_018667333.2"/>
</dbReference>
<evidence type="ECO:0000313" key="4">
    <source>
        <dbReference type="RefSeq" id="XP_018522849.1"/>
    </source>
</evidence>
<dbReference type="STRING" id="8187.ENSLCAP00010053737"/>
<protein>
    <submittedName>
        <fullName evidence="2 4">Oogenesis-related</fullName>
    </submittedName>
</protein>
<dbReference type="CTD" id="100001110"/>